<accession>A0A1M5YX01</accession>
<dbReference type="STRING" id="1123281.SAMN02745180_02516"/>
<protein>
    <submittedName>
        <fullName evidence="1">Uncharacterized protein</fullName>
    </submittedName>
</protein>
<reference evidence="1 2" key="1">
    <citation type="submission" date="2016-11" db="EMBL/GenBank/DDBJ databases">
        <authorList>
            <person name="Jaros S."/>
            <person name="Januszkiewicz K."/>
            <person name="Wedrychowicz H."/>
        </authorList>
    </citation>
    <scope>NUCLEOTIDE SEQUENCE [LARGE SCALE GENOMIC DNA]</scope>
    <source>
        <strain evidence="1 2">DSM 13106</strain>
    </source>
</reference>
<evidence type="ECO:0000313" key="1">
    <source>
        <dbReference type="EMBL" id="SHI16368.1"/>
    </source>
</evidence>
<proteinExistence type="predicted"/>
<sequence length="77" mass="8690">MDWSKAKTILIIAFIVTNLLLAHVLFDNENIDEPTIKEGFIENAVGLLQSKNIKVNCKIPNTQPSLSMMNVEYEKKA</sequence>
<evidence type="ECO:0000313" key="2">
    <source>
        <dbReference type="Proteomes" id="UP000184389"/>
    </source>
</evidence>
<gene>
    <name evidence="1" type="ORF">SAMN02745180_02516</name>
</gene>
<dbReference type="Proteomes" id="UP000184389">
    <property type="component" value="Unassembled WGS sequence"/>
</dbReference>
<organism evidence="1 2">
    <name type="scientific">Sporanaerobacter acetigenes DSM 13106</name>
    <dbReference type="NCBI Taxonomy" id="1123281"/>
    <lineage>
        <taxon>Bacteria</taxon>
        <taxon>Bacillati</taxon>
        <taxon>Bacillota</taxon>
        <taxon>Tissierellia</taxon>
        <taxon>Tissierellales</taxon>
        <taxon>Sporanaerobacteraceae</taxon>
        <taxon>Sporanaerobacter</taxon>
    </lineage>
</organism>
<dbReference type="EMBL" id="FQXR01000016">
    <property type="protein sequence ID" value="SHI16368.1"/>
    <property type="molecule type" value="Genomic_DNA"/>
</dbReference>
<dbReference type="AlphaFoldDB" id="A0A1M5YX01"/>
<name>A0A1M5YX01_9FIRM</name>
<dbReference type="RefSeq" id="WP_072745140.1">
    <property type="nucleotide sequence ID" value="NZ_FQXR01000016.1"/>
</dbReference>
<dbReference type="OrthoDB" id="2388036at2"/>
<keyword evidence="2" id="KW-1185">Reference proteome</keyword>